<organism evidence="1 2">
    <name type="scientific">Populus alba x Populus x berolinensis</name>
    <dbReference type="NCBI Taxonomy" id="444605"/>
    <lineage>
        <taxon>Eukaryota</taxon>
        <taxon>Viridiplantae</taxon>
        <taxon>Streptophyta</taxon>
        <taxon>Embryophyta</taxon>
        <taxon>Tracheophyta</taxon>
        <taxon>Spermatophyta</taxon>
        <taxon>Magnoliopsida</taxon>
        <taxon>eudicotyledons</taxon>
        <taxon>Gunneridae</taxon>
        <taxon>Pentapetalae</taxon>
        <taxon>rosids</taxon>
        <taxon>fabids</taxon>
        <taxon>Malpighiales</taxon>
        <taxon>Salicaceae</taxon>
        <taxon>Saliceae</taxon>
        <taxon>Populus</taxon>
    </lineage>
</organism>
<keyword evidence="2" id="KW-1185">Reference proteome</keyword>
<proteinExistence type="predicted"/>
<dbReference type="Proteomes" id="UP001164929">
    <property type="component" value="Chromosome 17"/>
</dbReference>
<evidence type="ECO:0000313" key="2">
    <source>
        <dbReference type="Proteomes" id="UP001164929"/>
    </source>
</evidence>
<evidence type="ECO:0000313" key="1">
    <source>
        <dbReference type="EMBL" id="KAJ6960002.1"/>
    </source>
</evidence>
<dbReference type="AlphaFoldDB" id="A0AAD6LFX8"/>
<sequence length="50" mass="5827">MLFVKKQGNLIISVQCKPLDVWIPWGICFRGQYIQRLALARNLHLTSDLE</sequence>
<name>A0AAD6LFX8_9ROSI</name>
<comment type="caution">
    <text evidence="1">The sequence shown here is derived from an EMBL/GenBank/DDBJ whole genome shotgun (WGS) entry which is preliminary data.</text>
</comment>
<accession>A0AAD6LFX8</accession>
<gene>
    <name evidence="1" type="ORF">NC653_038145</name>
</gene>
<reference evidence="1" key="1">
    <citation type="journal article" date="2023" name="Mol. Ecol. Resour.">
        <title>Chromosome-level genome assembly of a triploid poplar Populus alba 'Berolinensis'.</title>
        <authorList>
            <person name="Chen S."/>
            <person name="Yu Y."/>
            <person name="Wang X."/>
            <person name="Wang S."/>
            <person name="Zhang T."/>
            <person name="Zhou Y."/>
            <person name="He R."/>
            <person name="Meng N."/>
            <person name="Wang Y."/>
            <person name="Liu W."/>
            <person name="Liu Z."/>
            <person name="Liu J."/>
            <person name="Guo Q."/>
            <person name="Huang H."/>
            <person name="Sederoff R.R."/>
            <person name="Wang G."/>
            <person name="Qu G."/>
            <person name="Chen S."/>
        </authorList>
    </citation>
    <scope>NUCLEOTIDE SEQUENCE</scope>
    <source>
        <strain evidence="1">SC-2020</strain>
    </source>
</reference>
<protein>
    <submittedName>
        <fullName evidence="1">Uncharacterized protein</fullName>
    </submittedName>
</protein>
<dbReference type="EMBL" id="JAQIZT010000017">
    <property type="protein sequence ID" value="KAJ6960002.1"/>
    <property type="molecule type" value="Genomic_DNA"/>
</dbReference>